<feature type="domain" description="Toprim" evidence="16">
    <location>
        <begin position="1"/>
        <end position="132"/>
    </location>
</feature>
<dbReference type="SMART" id="SM00437">
    <property type="entry name" value="TOP1Ac"/>
    <property type="match status" value="1"/>
</dbReference>
<protein>
    <recommendedName>
        <fullName evidence="3">DNA topoisomerase</fullName>
        <ecNumber evidence="3">5.6.2.1</ecNumber>
    </recommendedName>
    <alternativeName>
        <fullName evidence="15">Omega-protein</fullName>
    </alternativeName>
    <alternativeName>
        <fullName evidence="14">Relaxing enzyme</fullName>
    </alternativeName>
    <alternativeName>
        <fullName evidence="12">Swivelase</fullName>
    </alternativeName>
    <alternativeName>
        <fullName evidence="13">Untwisting enzyme</fullName>
    </alternativeName>
</protein>
<dbReference type="SMART" id="SM00493">
    <property type="entry name" value="TOPRIM"/>
    <property type="match status" value="1"/>
</dbReference>
<proteinExistence type="inferred from homology"/>
<comment type="similarity">
    <text evidence="2">Belongs to the type IA topoisomerase family.</text>
</comment>
<dbReference type="InterPro" id="IPR013824">
    <property type="entry name" value="Topo_IA_cen_sub1"/>
</dbReference>
<keyword evidence="5" id="KW-0677">Repeat</keyword>
<dbReference type="GO" id="GO:0006265">
    <property type="term" value="P:DNA topological change"/>
    <property type="evidence" value="ECO:0007669"/>
    <property type="project" value="InterPro"/>
</dbReference>
<evidence type="ECO:0000256" key="7">
    <source>
        <dbReference type="ARBA" id="ARBA00022833"/>
    </source>
</evidence>
<dbReference type="InterPro" id="IPR013826">
    <property type="entry name" value="Topo_IA_cen_sub3"/>
</dbReference>
<dbReference type="Pfam" id="PF01131">
    <property type="entry name" value="Topoisom_bac"/>
    <property type="match status" value="1"/>
</dbReference>
<keyword evidence="11 18" id="KW-0413">Isomerase</keyword>
<evidence type="ECO:0000259" key="16">
    <source>
        <dbReference type="PROSITE" id="PS50880"/>
    </source>
</evidence>
<dbReference type="Gene3D" id="1.10.290.10">
    <property type="entry name" value="Topoisomerase I, domain 4"/>
    <property type="match status" value="1"/>
</dbReference>
<evidence type="ECO:0000313" key="18">
    <source>
        <dbReference type="EMBL" id="QIQ22129.1"/>
    </source>
</evidence>
<evidence type="ECO:0000259" key="17">
    <source>
        <dbReference type="PROSITE" id="PS52039"/>
    </source>
</evidence>
<keyword evidence="7" id="KW-0862">Zinc</keyword>
<dbReference type="Pfam" id="PF01396">
    <property type="entry name" value="Zn_ribbon_Top1"/>
    <property type="match status" value="1"/>
</dbReference>
<reference evidence="18 19" key="1">
    <citation type="submission" date="2020-03" db="EMBL/GenBank/DDBJ databases">
        <title>Complete genome sequence of Orbus sp. IPMB12 (BCRC 80908).</title>
        <authorList>
            <person name="Lo W.-S."/>
            <person name="Chang T.-H."/>
            <person name="Kuo C.-H."/>
        </authorList>
    </citation>
    <scope>NUCLEOTIDE SEQUENCE [LARGE SCALE GENOMIC DNA]</scope>
    <source>
        <strain evidence="18 19">IPMB12</strain>
    </source>
</reference>
<evidence type="ECO:0000256" key="13">
    <source>
        <dbReference type="ARBA" id="ARBA00031985"/>
    </source>
</evidence>
<dbReference type="InterPro" id="IPR005738">
    <property type="entry name" value="TopoIII"/>
</dbReference>
<evidence type="ECO:0000256" key="8">
    <source>
        <dbReference type="ARBA" id="ARBA00022842"/>
    </source>
</evidence>
<keyword evidence="10" id="KW-0238">DNA-binding</keyword>
<dbReference type="GO" id="GO:0006310">
    <property type="term" value="P:DNA recombination"/>
    <property type="evidence" value="ECO:0007669"/>
    <property type="project" value="TreeGrafter"/>
</dbReference>
<dbReference type="InterPro" id="IPR006171">
    <property type="entry name" value="TOPRIM_dom"/>
</dbReference>
<evidence type="ECO:0000256" key="15">
    <source>
        <dbReference type="ARBA" id="ARBA00032877"/>
    </source>
</evidence>
<dbReference type="InterPro" id="IPR013497">
    <property type="entry name" value="Topo_IA_cen"/>
</dbReference>
<dbReference type="Pfam" id="PF01751">
    <property type="entry name" value="Toprim"/>
    <property type="match status" value="1"/>
</dbReference>
<dbReference type="GO" id="GO:0003677">
    <property type="term" value="F:DNA binding"/>
    <property type="evidence" value="ECO:0007669"/>
    <property type="project" value="UniProtKB-KW"/>
</dbReference>
<evidence type="ECO:0000313" key="19">
    <source>
        <dbReference type="Proteomes" id="UP000501168"/>
    </source>
</evidence>
<dbReference type="PROSITE" id="PS52039">
    <property type="entry name" value="TOPO_IA_2"/>
    <property type="match status" value="1"/>
</dbReference>
<keyword evidence="4" id="KW-0479">Metal-binding</keyword>
<dbReference type="PANTHER" id="PTHR11390">
    <property type="entry name" value="PROKARYOTIC DNA TOPOISOMERASE"/>
    <property type="match status" value="1"/>
</dbReference>
<dbReference type="GO" id="GO:0008270">
    <property type="term" value="F:zinc ion binding"/>
    <property type="evidence" value="ECO:0007669"/>
    <property type="project" value="UniProtKB-KW"/>
</dbReference>
<dbReference type="InterPro" id="IPR003601">
    <property type="entry name" value="Topo_IA_2"/>
</dbReference>
<dbReference type="CDD" id="cd03362">
    <property type="entry name" value="TOPRIM_TopoIA_TopoIII"/>
    <property type="match status" value="1"/>
</dbReference>
<keyword evidence="6" id="KW-0863">Zinc-finger</keyword>
<dbReference type="InterPro" id="IPR034144">
    <property type="entry name" value="TOPRIM_TopoIII"/>
</dbReference>
<dbReference type="FunFam" id="1.10.290.10:FF:000004">
    <property type="entry name" value="DNA topoisomerase 3"/>
    <property type="match status" value="1"/>
</dbReference>
<keyword evidence="19" id="KW-1185">Reference proteome</keyword>
<dbReference type="RefSeq" id="WP_166917426.1">
    <property type="nucleotide sequence ID" value="NZ_CP050253.1"/>
</dbReference>
<dbReference type="GO" id="GO:0043597">
    <property type="term" value="C:cytoplasmic replication fork"/>
    <property type="evidence" value="ECO:0007669"/>
    <property type="project" value="TreeGrafter"/>
</dbReference>
<keyword evidence="9" id="KW-0799">Topoisomerase</keyword>
<evidence type="ECO:0000256" key="2">
    <source>
        <dbReference type="ARBA" id="ARBA00009446"/>
    </source>
</evidence>
<dbReference type="SMART" id="SM00436">
    <property type="entry name" value="TOP1Bc"/>
    <property type="match status" value="1"/>
</dbReference>
<dbReference type="PROSITE" id="PS00396">
    <property type="entry name" value="TOPO_IA_1"/>
    <property type="match status" value="1"/>
</dbReference>
<dbReference type="Proteomes" id="UP000501168">
    <property type="component" value="Chromosome"/>
</dbReference>
<evidence type="ECO:0000256" key="11">
    <source>
        <dbReference type="ARBA" id="ARBA00023235"/>
    </source>
</evidence>
<evidence type="ECO:0000256" key="5">
    <source>
        <dbReference type="ARBA" id="ARBA00022737"/>
    </source>
</evidence>
<dbReference type="InterPro" id="IPR000380">
    <property type="entry name" value="Topo_IA"/>
</dbReference>
<sequence>MRLFLCEKPSQAKDIAKVLGATQRGNGCINGDGVTITWCVGHLLETAPPEAYDESYKKWSLSQLPIVPDKWLLTVKKETQSQFKTVKALLKKTTELIIATDADREGEMIARELIDYCSYRGKVKRLWLSALNESSIRQALSSLKDGNETLPLYHSALSRSRADWLIGMNLSRLFTLLGRHAGYDGVLTVGRVQTPTLTLVVNRDMQIEKFVAKPYWTITAKLANNQTPFIANWIPPEAVTDEQGRCIHQNVADSVFNQILSGPKMAQVLSVTTEAVKETAPLAFDLTTLQVVCSNKFGFEAQETLDIAQALYEKHKATTYPRSDCGYLPESMRSEAAVVLDAIGKTDPSMLPVLAKLDITIQSRIWNDKKLTAHHGIIPTLEPVNLGSMTEKERLMYQLIRSHYLAQFMPQHVYNRTVAQLQCNDALFQATGKQIVEMGWRSLMKDTSEEEVLDTTQSQVLPPLTEGMVCELKHAELETKQTKPPKPYTQGELIKDMKNIAKYVTDPRLKQKLRDTTGIGTEATRAGIIKNLITRGFLISKGKSIRSTGAAFSLMAFVPKTITDPGMTAIWEQALDDIEQGHITIDDFIAKQSQWITQLVQQYAQSSMSIEPTKTPAKETLPCPECGAATVRRNGQYGEFLACSRYPECKGIIKGKSKSKKK</sequence>
<dbReference type="Gene3D" id="1.10.460.10">
    <property type="entry name" value="Topoisomerase I, domain 2"/>
    <property type="match status" value="1"/>
</dbReference>
<name>A0A6G9IE90_9GAMM</name>
<evidence type="ECO:0000256" key="12">
    <source>
        <dbReference type="ARBA" id="ARBA00030003"/>
    </source>
</evidence>
<evidence type="ECO:0000256" key="6">
    <source>
        <dbReference type="ARBA" id="ARBA00022771"/>
    </source>
</evidence>
<dbReference type="EC" id="5.6.2.1" evidence="3"/>
<dbReference type="AlphaFoldDB" id="A0A6G9IE90"/>
<keyword evidence="8" id="KW-0460">Magnesium</keyword>
<dbReference type="InterPro" id="IPR003602">
    <property type="entry name" value="Topo_IA_DNA-bd_dom"/>
</dbReference>
<comment type="catalytic activity">
    <reaction evidence="1">
        <text>ATP-independent breakage of single-stranded DNA, followed by passage and rejoining.</text>
        <dbReference type="EC" id="5.6.2.1"/>
    </reaction>
</comment>
<evidence type="ECO:0000256" key="14">
    <source>
        <dbReference type="ARBA" id="ARBA00032235"/>
    </source>
</evidence>
<dbReference type="InParanoid" id="A0A6G9IE90"/>
<dbReference type="FunFam" id="3.40.50.140:FF:000004">
    <property type="entry name" value="DNA topoisomerase 3"/>
    <property type="match status" value="1"/>
</dbReference>
<dbReference type="GO" id="GO:0006281">
    <property type="term" value="P:DNA repair"/>
    <property type="evidence" value="ECO:0007669"/>
    <property type="project" value="TreeGrafter"/>
</dbReference>
<dbReference type="PROSITE" id="PS50880">
    <property type="entry name" value="TOPRIM"/>
    <property type="match status" value="1"/>
</dbReference>
<dbReference type="PRINTS" id="PR00417">
    <property type="entry name" value="PRTPISMRASEI"/>
</dbReference>
<dbReference type="SUPFAM" id="SSF56712">
    <property type="entry name" value="Prokaryotic type I DNA topoisomerase"/>
    <property type="match status" value="1"/>
</dbReference>
<dbReference type="NCBIfam" id="TIGR01056">
    <property type="entry name" value="topB"/>
    <property type="match status" value="1"/>
</dbReference>
<dbReference type="PANTHER" id="PTHR11390:SF21">
    <property type="entry name" value="DNA TOPOISOMERASE 3-ALPHA"/>
    <property type="match status" value="1"/>
</dbReference>
<dbReference type="Gene3D" id="3.40.50.140">
    <property type="match status" value="1"/>
</dbReference>
<dbReference type="InterPro" id="IPR023406">
    <property type="entry name" value="Topo_IA_AS"/>
</dbReference>
<gene>
    <name evidence="18" type="ORF">IPMB12_10810</name>
</gene>
<evidence type="ECO:0000256" key="10">
    <source>
        <dbReference type="ARBA" id="ARBA00023125"/>
    </source>
</evidence>
<accession>A0A6G9IE90</accession>
<feature type="domain" description="Topo IA-type catalytic" evidence="17">
    <location>
        <begin position="149"/>
        <end position="600"/>
    </location>
</feature>
<dbReference type="CDD" id="cd00186">
    <property type="entry name" value="TOP1Ac"/>
    <property type="match status" value="1"/>
</dbReference>
<dbReference type="Gene3D" id="3.30.65.10">
    <property type="entry name" value="Bacterial Topoisomerase I, domain 1"/>
    <property type="match status" value="1"/>
</dbReference>
<dbReference type="Gene3D" id="2.70.20.10">
    <property type="entry name" value="Topoisomerase I, domain 3"/>
    <property type="match status" value="1"/>
</dbReference>
<dbReference type="EMBL" id="CP050253">
    <property type="protein sequence ID" value="QIQ22129.1"/>
    <property type="molecule type" value="Genomic_DNA"/>
</dbReference>
<evidence type="ECO:0000256" key="9">
    <source>
        <dbReference type="ARBA" id="ARBA00023029"/>
    </source>
</evidence>
<dbReference type="KEGG" id="orb:IPMB12_10810"/>
<dbReference type="InterPro" id="IPR013825">
    <property type="entry name" value="Topo_IA_cen_sub2"/>
</dbReference>
<evidence type="ECO:0000256" key="1">
    <source>
        <dbReference type="ARBA" id="ARBA00000213"/>
    </source>
</evidence>
<organism evidence="18 19">
    <name type="scientific">Zophobihabitans entericus</name>
    <dbReference type="NCBI Taxonomy" id="1635327"/>
    <lineage>
        <taxon>Bacteria</taxon>
        <taxon>Pseudomonadati</taxon>
        <taxon>Pseudomonadota</taxon>
        <taxon>Gammaproteobacteria</taxon>
        <taxon>Orbales</taxon>
        <taxon>Orbaceae</taxon>
        <taxon>Zophobihabitans</taxon>
    </lineage>
</organism>
<dbReference type="InterPro" id="IPR013498">
    <property type="entry name" value="Topo_IA_Znf"/>
</dbReference>
<dbReference type="SUPFAM" id="SSF57783">
    <property type="entry name" value="Zinc beta-ribbon"/>
    <property type="match status" value="1"/>
</dbReference>
<evidence type="ECO:0000256" key="4">
    <source>
        <dbReference type="ARBA" id="ARBA00022723"/>
    </source>
</evidence>
<evidence type="ECO:0000256" key="3">
    <source>
        <dbReference type="ARBA" id="ARBA00012891"/>
    </source>
</evidence>
<dbReference type="NCBIfam" id="NF005829">
    <property type="entry name" value="PRK07726.1"/>
    <property type="match status" value="1"/>
</dbReference>
<dbReference type="GO" id="GO:0003917">
    <property type="term" value="F:DNA topoisomerase type I (single strand cut, ATP-independent) activity"/>
    <property type="evidence" value="ECO:0007669"/>
    <property type="project" value="UniProtKB-EC"/>
</dbReference>
<dbReference type="InterPro" id="IPR023405">
    <property type="entry name" value="Topo_IA_core_domain"/>
</dbReference>